<dbReference type="InterPro" id="IPR014937">
    <property type="entry name" value="DUF1810"/>
</dbReference>
<dbReference type="PIRSF" id="PIRSF008546">
    <property type="entry name" value="UCP008546"/>
    <property type="match status" value="1"/>
</dbReference>
<accession>A0A916UYJ8</accession>
<organism evidence="1 2">
    <name type="scientific">Undibacterium terreum</name>
    <dbReference type="NCBI Taxonomy" id="1224302"/>
    <lineage>
        <taxon>Bacteria</taxon>
        <taxon>Pseudomonadati</taxon>
        <taxon>Pseudomonadota</taxon>
        <taxon>Betaproteobacteria</taxon>
        <taxon>Burkholderiales</taxon>
        <taxon>Oxalobacteraceae</taxon>
        <taxon>Undibacterium</taxon>
    </lineage>
</organism>
<dbReference type="Gene3D" id="1.25.40.380">
    <property type="entry name" value="Protein of unknown function DUF1810"/>
    <property type="match status" value="1"/>
</dbReference>
<name>A0A916UYJ8_9BURK</name>
<sequence length="143" mass="16261">MSDPYDLQRFVAAQEAVYELVLEELQEGEKRRHWMWFIFPQLKGLGRTETARFYGISSIDEAQAYLRHPVLGTRLLECIHLLLQIKGKSVHQIFGSPDDLKLRSSLSLFAIAAEDKQPFLVALEKFYGGELDPLTSALLVALP</sequence>
<reference evidence="1" key="1">
    <citation type="journal article" date="2014" name="Int. J. Syst. Evol. Microbiol.">
        <title>Complete genome sequence of Corynebacterium casei LMG S-19264T (=DSM 44701T), isolated from a smear-ripened cheese.</title>
        <authorList>
            <consortium name="US DOE Joint Genome Institute (JGI-PGF)"/>
            <person name="Walter F."/>
            <person name="Albersmeier A."/>
            <person name="Kalinowski J."/>
            <person name="Ruckert C."/>
        </authorList>
    </citation>
    <scope>NUCLEOTIDE SEQUENCE</scope>
    <source>
        <strain evidence="1">CGMCC 1.10998</strain>
    </source>
</reference>
<comment type="caution">
    <text evidence="1">The sequence shown here is derived from an EMBL/GenBank/DDBJ whole genome shotgun (WGS) entry which is preliminary data.</text>
</comment>
<protein>
    <submittedName>
        <fullName evidence="1">Calpastatin</fullName>
    </submittedName>
</protein>
<dbReference type="AlphaFoldDB" id="A0A916UYJ8"/>
<evidence type="ECO:0000313" key="1">
    <source>
        <dbReference type="EMBL" id="GGC93641.1"/>
    </source>
</evidence>
<evidence type="ECO:0000313" key="2">
    <source>
        <dbReference type="Proteomes" id="UP000637423"/>
    </source>
</evidence>
<dbReference type="SUPFAM" id="SSF140736">
    <property type="entry name" value="Rv1873-like"/>
    <property type="match status" value="1"/>
</dbReference>
<keyword evidence="2" id="KW-1185">Reference proteome</keyword>
<gene>
    <name evidence="1" type="ORF">GCM10011396_46190</name>
</gene>
<dbReference type="Proteomes" id="UP000637423">
    <property type="component" value="Unassembled WGS sequence"/>
</dbReference>
<reference evidence="1" key="2">
    <citation type="submission" date="2020-09" db="EMBL/GenBank/DDBJ databases">
        <authorList>
            <person name="Sun Q."/>
            <person name="Zhou Y."/>
        </authorList>
    </citation>
    <scope>NUCLEOTIDE SEQUENCE</scope>
    <source>
        <strain evidence="1">CGMCC 1.10998</strain>
    </source>
</reference>
<dbReference type="RefSeq" id="WP_188568512.1">
    <property type="nucleotide sequence ID" value="NZ_BMED01000006.1"/>
</dbReference>
<proteinExistence type="predicted"/>
<dbReference type="Pfam" id="PF08837">
    <property type="entry name" value="DUF1810"/>
    <property type="match status" value="1"/>
</dbReference>
<dbReference type="EMBL" id="BMED01000006">
    <property type="protein sequence ID" value="GGC93641.1"/>
    <property type="molecule type" value="Genomic_DNA"/>
</dbReference>
<dbReference type="InterPro" id="IPR036287">
    <property type="entry name" value="Rv1873-like_sf"/>
</dbReference>